<evidence type="ECO:0000313" key="12">
    <source>
        <dbReference type="Proteomes" id="UP001431131"/>
    </source>
</evidence>
<feature type="transmembrane region" description="Helical" evidence="10">
    <location>
        <begin position="168"/>
        <end position="198"/>
    </location>
</feature>
<evidence type="ECO:0000256" key="9">
    <source>
        <dbReference type="NCBIfam" id="TIGR01400"/>
    </source>
</evidence>
<dbReference type="PANTHER" id="PTHR30065">
    <property type="entry name" value="FLAGELLAR BIOSYNTHETIC PROTEIN FLIR"/>
    <property type="match status" value="1"/>
</dbReference>
<evidence type="ECO:0000256" key="4">
    <source>
        <dbReference type="ARBA" id="ARBA00022475"/>
    </source>
</evidence>
<evidence type="ECO:0000256" key="7">
    <source>
        <dbReference type="ARBA" id="ARBA00023136"/>
    </source>
</evidence>
<keyword evidence="11" id="KW-0969">Cilium</keyword>
<evidence type="ECO:0000313" key="11">
    <source>
        <dbReference type="EMBL" id="MCH1623769.1"/>
    </source>
</evidence>
<reference evidence="11" key="1">
    <citation type="submission" date="2022-02" db="EMBL/GenBank/DDBJ databases">
        <title>Fredinandcohnia quinoae sp. nov. isolated from Chenopodium quinoa seeds.</title>
        <authorList>
            <person name="Saati-Santamaria Z."/>
            <person name="Flores-Felix J.D."/>
            <person name="Igual J.M."/>
            <person name="Velazquez E."/>
            <person name="Garcia-Fraile P."/>
            <person name="Martinez-Molina E."/>
        </authorList>
    </citation>
    <scope>NUCLEOTIDE SEQUENCE</scope>
    <source>
        <strain evidence="11">SECRCQ15</strain>
    </source>
</reference>
<dbReference type="PANTHER" id="PTHR30065:SF1">
    <property type="entry name" value="SURFACE PRESENTATION OF ANTIGENS PROTEIN SPAR"/>
    <property type="match status" value="1"/>
</dbReference>
<protein>
    <recommendedName>
        <fullName evidence="3 9">Flagellar biosynthetic protein FliR</fullName>
    </recommendedName>
</protein>
<dbReference type="GO" id="GO:0009425">
    <property type="term" value="C:bacterial-type flagellum basal body"/>
    <property type="evidence" value="ECO:0007669"/>
    <property type="project" value="UniProtKB-SubCell"/>
</dbReference>
<evidence type="ECO:0000256" key="1">
    <source>
        <dbReference type="ARBA" id="ARBA00002578"/>
    </source>
</evidence>
<keyword evidence="4 10" id="KW-1003">Cell membrane</keyword>
<comment type="similarity">
    <text evidence="2 10">Belongs to the FliR/MopE/SpaR family.</text>
</comment>
<comment type="function">
    <text evidence="1 10">Role in flagellar biosynthesis.</text>
</comment>
<evidence type="ECO:0000256" key="5">
    <source>
        <dbReference type="ARBA" id="ARBA00022692"/>
    </source>
</evidence>
<feature type="transmembrane region" description="Helical" evidence="10">
    <location>
        <begin position="122"/>
        <end position="148"/>
    </location>
</feature>
<sequence>MTEIITNFPAFLLVLVRVSSFFVTMPLFSYRTIPAMHRIGIAFFLSWIMFFVIDKPTLNIDEFYYMLIMKEVMVGLFIGFVAYMIFAAVQIAGGFIDFQMGFAIANVIDPQTGAQSPLIGQYLYTFGLLFLLTINGHHLLLDGVFYSYEFVPMDQLWIPFGNENLVEYVIKAFNSMFIIAFQMSLPVVGSLFLVDIALGIVARTVPQLNVFVVGLPLKIGVSFIILIFVMSVVFMLVGDLTEKMLYTMRSLMDLMGGR</sequence>
<proteinExistence type="inferred from homology"/>
<dbReference type="GO" id="GO:0044780">
    <property type="term" value="P:bacterial-type flagellum assembly"/>
    <property type="evidence" value="ECO:0007669"/>
    <property type="project" value="UniProtKB-UniRule"/>
</dbReference>
<evidence type="ECO:0000256" key="6">
    <source>
        <dbReference type="ARBA" id="ARBA00022989"/>
    </source>
</evidence>
<dbReference type="NCBIfam" id="TIGR01400">
    <property type="entry name" value="fliR"/>
    <property type="match status" value="1"/>
</dbReference>
<accession>A0AAW5E4Q6</accession>
<gene>
    <name evidence="11" type="primary">fliR</name>
    <name evidence="11" type="ORF">MJG50_00405</name>
</gene>
<dbReference type="InterPro" id="IPR002010">
    <property type="entry name" value="T3SS_IM_R"/>
</dbReference>
<keyword evidence="8 10" id="KW-0975">Bacterial flagellum</keyword>
<dbReference type="Proteomes" id="UP001431131">
    <property type="component" value="Unassembled WGS sequence"/>
</dbReference>
<feature type="transmembrane region" description="Helical" evidence="10">
    <location>
        <begin position="73"/>
        <end position="96"/>
    </location>
</feature>
<feature type="transmembrane region" description="Helical" evidence="10">
    <location>
        <begin position="210"/>
        <end position="237"/>
    </location>
</feature>
<evidence type="ECO:0000256" key="3">
    <source>
        <dbReference type="ARBA" id="ARBA00021717"/>
    </source>
</evidence>
<dbReference type="Pfam" id="PF01311">
    <property type="entry name" value="Bac_export_1"/>
    <property type="match status" value="1"/>
</dbReference>
<organism evidence="11 12">
    <name type="scientific">Fredinandcohnia quinoae</name>
    <dbReference type="NCBI Taxonomy" id="2918902"/>
    <lineage>
        <taxon>Bacteria</taxon>
        <taxon>Bacillati</taxon>
        <taxon>Bacillota</taxon>
        <taxon>Bacilli</taxon>
        <taxon>Bacillales</taxon>
        <taxon>Bacillaceae</taxon>
        <taxon>Fredinandcohnia</taxon>
    </lineage>
</organism>
<keyword evidence="12" id="KW-1185">Reference proteome</keyword>
<comment type="caution">
    <text evidence="11">The sequence shown here is derived from an EMBL/GenBank/DDBJ whole genome shotgun (WGS) entry which is preliminary data.</text>
</comment>
<dbReference type="InterPro" id="IPR006303">
    <property type="entry name" value="FliR"/>
</dbReference>
<comment type="subcellular location">
    <subcellularLocation>
        <location evidence="10">Cell membrane</location>
        <topology evidence="10">Multi-pass membrane protein</topology>
    </subcellularLocation>
    <subcellularLocation>
        <location evidence="10">Bacterial flagellum basal body</location>
    </subcellularLocation>
</comment>
<dbReference type="AlphaFoldDB" id="A0AAW5E4Q6"/>
<feature type="transmembrane region" description="Helical" evidence="10">
    <location>
        <begin position="35"/>
        <end position="53"/>
    </location>
</feature>
<dbReference type="EMBL" id="JAKTTI010000001">
    <property type="protein sequence ID" value="MCH1623769.1"/>
    <property type="molecule type" value="Genomic_DNA"/>
</dbReference>
<feature type="transmembrane region" description="Helical" evidence="10">
    <location>
        <begin position="6"/>
        <end position="28"/>
    </location>
</feature>
<name>A0AAW5E4Q6_9BACI</name>
<dbReference type="GO" id="GO:0006605">
    <property type="term" value="P:protein targeting"/>
    <property type="evidence" value="ECO:0007669"/>
    <property type="project" value="UniProtKB-UniRule"/>
</dbReference>
<evidence type="ECO:0000256" key="8">
    <source>
        <dbReference type="ARBA" id="ARBA00023143"/>
    </source>
</evidence>
<dbReference type="RefSeq" id="WP_240251751.1">
    <property type="nucleotide sequence ID" value="NZ_JAKTTI010000001.1"/>
</dbReference>
<keyword evidence="7 10" id="KW-0472">Membrane</keyword>
<keyword evidence="5 10" id="KW-0812">Transmembrane</keyword>
<keyword evidence="11" id="KW-0966">Cell projection</keyword>
<dbReference type="GO" id="GO:0005886">
    <property type="term" value="C:plasma membrane"/>
    <property type="evidence" value="ECO:0007669"/>
    <property type="project" value="UniProtKB-SubCell"/>
</dbReference>
<evidence type="ECO:0000256" key="2">
    <source>
        <dbReference type="ARBA" id="ARBA00009772"/>
    </source>
</evidence>
<dbReference type="PRINTS" id="PR00953">
    <property type="entry name" value="TYPE3IMRPROT"/>
</dbReference>
<keyword evidence="11" id="KW-0282">Flagellum</keyword>
<keyword evidence="6 10" id="KW-1133">Transmembrane helix</keyword>
<evidence type="ECO:0000256" key="10">
    <source>
        <dbReference type="RuleBase" id="RU362071"/>
    </source>
</evidence>